<evidence type="ECO:0000256" key="2">
    <source>
        <dbReference type="ARBA" id="ARBA00022475"/>
    </source>
</evidence>
<feature type="transmembrane region" description="Helical" evidence="6">
    <location>
        <begin position="416"/>
        <end position="441"/>
    </location>
</feature>
<dbReference type="PANTHER" id="PTHR30287:SF1">
    <property type="entry name" value="INNER MEMBRANE PROTEIN"/>
    <property type="match status" value="1"/>
</dbReference>
<gene>
    <name evidence="8" type="ORF">MNBD_GAMMA13-1129</name>
</gene>
<evidence type="ECO:0000256" key="1">
    <source>
        <dbReference type="ARBA" id="ARBA00004651"/>
    </source>
</evidence>
<keyword evidence="2" id="KW-1003">Cell membrane</keyword>
<feature type="transmembrane region" description="Helical" evidence="6">
    <location>
        <begin position="391"/>
        <end position="410"/>
    </location>
</feature>
<dbReference type="InterPro" id="IPR038766">
    <property type="entry name" value="Membrane_comp_ABC_pdt"/>
</dbReference>
<feature type="transmembrane region" description="Helical" evidence="6">
    <location>
        <begin position="256"/>
        <end position="279"/>
    </location>
</feature>
<dbReference type="PANTHER" id="PTHR30287">
    <property type="entry name" value="MEMBRANE COMPONENT OF PREDICTED ABC SUPERFAMILY METABOLITE UPTAKE TRANSPORTER"/>
    <property type="match status" value="1"/>
</dbReference>
<evidence type="ECO:0000256" key="3">
    <source>
        <dbReference type="ARBA" id="ARBA00022692"/>
    </source>
</evidence>
<sequence>MIRWRLSMRLLVRNWRSGEQRILVAALIIAVAASTAIGFFTDRLSRGMANQSADFLGADLTLVSPRPIDTDWLREARATGLQTLETLEFASVVVGGDALLLSSVNAVQDGFPLRGSLRTAPTPFATDAETKTLPRPGEAWVAPRLLTSLGLQVGDSVEVGAHKLHITQVITFEPGQVGDPFGLSPRLLMRLADVPATGVVQPGSRLRYQYLFAGREQDLKTFRSWLEPRLGPSHELVGVKEGRRAVGSALERAERFLGLSVLAAIVLAGVAVAMAARRYSERYFDMSAMLRCMGASQRDLLGLYLPQLLVLGLAASAIGCFLGWVAQYGLLYLLADLLPAAPSTPHAWPLLAGLATGLITLTGFALPPVMRLKDVPPLRVLRRDLLPLPSRAWLVYGAALSAIVAVMWRYTDSWPLTLSVLAGGIALVALLSLLALLLLVLSQRLNTRVGVAWRFGLNNLWRHRRNSINQILAFGLTLMAMAVVALVRTDLLTAWQRQLPADAPNHFAVNILPDQVDALRTFMQAAGIETAQLYPMVRGRLVEINGKPVREAVSKEARNDNALNRELNLTWTTELQADNSILTGRWWQPGDTGKPLVSVESKLAERLGIKPGDDLRFAIGAERFNAKVVSIRSVKWESFRPNFYMVFPPGVIDQFPATYLTSFYLHKKDKPLLRELVARYPAVTILELDRMIEQVGRIFRQVTLAVEYVLVFTLLAGFAVLFAALQASQDDRLYEGALLRALGGSRRQLRAGHLAEFTALGGLAGLLAAIGAECLAWVLYSEVLHLEYSIQWWLWIAAPVAGALLIGAAGYWGTRAVVEQSPMLLLRNQ</sequence>
<dbReference type="InterPro" id="IPR003838">
    <property type="entry name" value="ABC3_permease_C"/>
</dbReference>
<feature type="transmembrane region" description="Helical" evidence="6">
    <location>
        <begin position="300"/>
        <end position="326"/>
    </location>
</feature>
<evidence type="ECO:0000256" key="6">
    <source>
        <dbReference type="SAM" id="Phobius"/>
    </source>
</evidence>
<organism evidence="8">
    <name type="scientific">hydrothermal vent metagenome</name>
    <dbReference type="NCBI Taxonomy" id="652676"/>
    <lineage>
        <taxon>unclassified sequences</taxon>
        <taxon>metagenomes</taxon>
        <taxon>ecological metagenomes</taxon>
    </lineage>
</organism>
<dbReference type="AlphaFoldDB" id="A0A3B0YNI7"/>
<dbReference type="Pfam" id="PF02687">
    <property type="entry name" value="FtsX"/>
    <property type="match status" value="2"/>
</dbReference>
<feature type="domain" description="ABC3 transporter permease C-terminal" evidence="7">
    <location>
        <begin position="261"/>
        <end position="373"/>
    </location>
</feature>
<feature type="domain" description="ABC3 transporter permease C-terminal" evidence="7">
    <location>
        <begin position="709"/>
        <end position="821"/>
    </location>
</feature>
<feature type="transmembrane region" description="Helical" evidence="6">
    <location>
        <begin position="346"/>
        <end position="370"/>
    </location>
</feature>
<protein>
    <submittedName>
        <fullName evidence="8">ABC transporter, fused permease protein</fullName>
    </submittedName>
</protein>
<evidence type="ECO:0000256" key="4">
    <source>
        <dbReference type="ARBA" id="ARBA00022989"/>
    </source>
</evidence>
<feature type="transmembrane region" description="Helical" evidence="6">
    <location>
        <begin position="705"/>
        <end position="725"/>
    </location>
</feature>
<keyword evidence="3 6" id="KW-0812">Transmembrane</keyword>
<evidence type="ECO:0000256" key="5">
    <source>
        <dbReference type="ARBA" id="ARBA00023136"/>
    </source>
</evidence>
<evidence type="ECO:0000259" key="7">
    <source>
        <dbReference type="Pfam" id="PF02687"/>
    </source>
</evidence>
<evidence type="ECO:0000313" key="8">
    <source>
        <dbReference type="EMBL" id="VAW82458.1"/>
    </source>
</evidence>
<comment type="subcellular location">
    <subcellularLocation>
        <location evidence="1">Cell membrane</location>
        <topology evidence="1">Multi-pass membrane protein</topology>
    </subcellularLocation>
</comment>
<dbReference type="GO" id="GO:0005886">
    <property type="term" value="C:plasma membrane"/>
    <property type="evidence" value="ECO:0007669"/>
    <property type="project" value="UniProtKB-SubCell"/>
</dbReference>
<feature type="transmembrane region" description="Helical" evidence="6">
    <location>
        <begin position="471"/>
        <end position="489"/>
    </location>
</feature>
<feature type="transmembrane region" description="Helical" evidence="6">
    <location>
        <begin position="757"/>
        <end position="780"/>
    </location>
</feature>
<proteinExistence type="predicted"/>
<dbReference type="EMBL" id="UOFK01000320">
    <property type="protein sequence ID" value="VAW82458.1"/>
    <property type="molecule type" value="Genomic_DNA"/>
</dbReference>
<accession>A0A3B0YNI7</accession>
<keyword evidence="4 6" id="KW-1133">Transmembrane helix</keyword>
<keyword evidence="5 6" id="KW-0472">Membrane</keyword>
<reference evidence="8" key="1">
    <citation type="submission" date="2018-06" db="EMBL/GenBank/DDBJ databases">
        <authorList>
            <person name="Zhirakovskaya E."/>
        </authorList>
    </citation>
    <scope>NUCLEOTIDE SEQUENCE</scope>
</reference>
<feature type="transmembrane region" description="Helical" evidence="6">
    <location>
        <begin position="792"/>
        <end position="813"/>
    </location>
</feature>
<name>A0A3B0YNI7_9ZZZZ</name>